<dbReference type="InterPro" id="IPR049134">
    <property type="entry name" value="MCLN_ECD"/>
</dbReference>
<organism evidence="16 17">
    <name type="scientific">Rotaria magnacalcarata</name>
    <dbReference type="NCBI Taxonomy" id="392030"/>
    <lineage>
        <taxon>Eukaryota</taxon>
        <taxon>Metazoa</taxon>
        <taxon>Spiralia</taxon>
        <taxon>Gnathifera</taxon>
        <taxon>Rotifera</taxon>
        <taxon>Eurotatoria</taxon>
        <taxon>Bdelloidea</taxon>
        <taxon>Philodinida</taxon>
        <taxon>Philodinidae</taxon>
        <taxon>Rotaria</taxon>
    </lineage>
</organism>
<dbReference type="CDD" id="cd21050">
    <property type="entry name" value="ELD_TRPML"/>
    <property type="match status" value="1"/>
</dbReference>
<feature type="domain" description="Polycystin cation channel PKD1/PKD2" evidence="14">
    <location>
        <begin position="424"/>
        <end position="560"/>
    </location>
</feature>
<dbReference type="GO" id="GO:0072345">
    <property type="term" value="F:NAADP-sensitive calcium-release channel activity"/>
    <property type="evidence" value="ECO:0007669"/>
    <property type="project" value="TreeGrafter"/>
</dbReference>
<evidence type="ECO:0000256" key="4">
    <source>
        <dbReference type="ARBA" id="ARBA00022475"/>
    </source>
</evidence>
<protein>
    <recommendedName>
        <fullName evidence="18">Mucolipin-3</fullName>
    </recommendedName>
</protein>
<evidence type="ECO:0000256" key="7">
    <source>
        <dbReference type="ARBA" id="ARBA00022989"/>
    </source>
</evidence>
<proteinExistence type="predicted"/>
<evidence type="ECO:0000256" key="8">
    <source>
        <dbReference type="ARBA" id="ARBA00023065"/>
    </source>
</evidence>
<comment type="catalytic activity">
    <reaction evidence="12">
        <text>Ca(2+)(in) = Ca(2+)(out)</text>
        <dbReference type="Rhea" id="RHEA:29671"/>
        <dbReference type="ChEBI" id="CHEBI:29108"/>
    </reaction>
</comment>
<evidence type="ECO:0000256" key="3">
    <source>
        <dbReference type="ARBA" id="ARBA00022448"/>
    </source>
</evidence>
<evidence type="ECO:0000256" key="2">
    <source>
        <dbReference type="ARBA" id="ARBA00004651"/>
    </source>
</evidence>
<evidence type="ECO:0000256" key="9">
    <source>
        <dbReference type="ARBA" id="ARBA00023136"/>
    </source>
</evidence>
<evidence type="ECO:0000256" key="5">
    <source>
        <dbReference type="ARBA" id="ARBA00022692"/>
    </source>
</evidence>
<evidence type="ECO:0000313" key="16">
    <source>
        <dbReference type="EMBL" id="CAF1543561.1"/>
    </source>
</evidence>
<dbReference type="AlphaFoldDB" id="A0A815WHH3"/>
<feature type="transmembrane region" description="Helical" evidence="13">
    <location>
        <begin position="392"/>
        <end position="416"/>
    </location>
</feature>
<feature type="transmembrane region" description="Helical" evidence="13">
    <location>
        <begin position="532"/>
        <end position="554"/>
    </location>
</feature>
<keyword evidence="10" id="KW-1015">Disulfide bond</keyword>
<dbReference type="Pfam" id="PF08016">
    <property type="entry name" value="PKD_channel"/>
    <property type="match status" value="1"/>
</dbReference>
<keyword evidence="9 13" id="KW-0472">Membrane</keyword>
<keyword evidence="5 13" id="KW-0812">Transmembrane</keyword>
<evidence type="ECO:0000256" key="1">
    <source>
        <dbReference type="ARBA" id="ARBA00004337"/>
    </source>
</evidence>
<keyword evidence="7 13" id="KW-1133">Transmembrane helix</keyword>
<dbReference type="PANTHER" id="PTHR12127">
    <property type="entry name" value="MUCOLIPIN"/>
    <property type="match status" value="1"/>
</dbReference>
<dbReference type="GO" id="GO:0005886">
    <property type="term" value="C:plasma membrane"/>
    <property type="evidence" value="ECO:0007669"/>
    <property type="project" value="TreeGrafter"/>
</dbReference>
<reference evidence="16" key="1">
    <citation type="submission" date="2021-02" db="EMBL/GenBank/DDBJ databases">
        <authorList>
            <person name="Nowell W R."/>
        </authorList>
    </citation>
    <scope>NUCLEOTIDE SEQUENCE</scope>
</reference>
<comment type="caution">
    <text evidence="16">The sequence shown here is derived from an EMBL/GenBank/DDBJ whole genome shotgun (WGS) entry which is preliminary data.</text>
</comment>
<keyword evidence="11" id="KW-0407">Ion channel</keyword>
<comment type="subcellular location">
    <subcellularLocation>
        <location evidence="2">Cell membrane</location>
        <topology evidence="2">Multi-pass membrane protein</topology>
    </subcellularLocation>
    <subcellularLocation>
        <location evidence="1">Endosome membrane</location>
        <topology evidence="1">Multi-pass membrane protein</topology>
    </subcellularLocation>
</comment>
<dbReference type="Gene3D" id="1.10.287.70">
    <property type="match status" value="1"/>
</dbReference>
<keyword evidence="4" id="KW-1003">Cell membrane</keyword>
<name>A0A815WHH3_9BILA</name>
<evidence type="ECO:0000313" key="17">
    <source>
        <dbReference type="Proteomes" id="UP000663834"/>
    </source>
</evidence>
<evidence type="ECO:0000259" key="15">
    <source>
        <dbReference type="Pfam" id="PF21381"/>
    </source>
</evidence>
<keyword evidence="6" id="KW-0967">Endosome</keyword>
<feature type="transmembrane region" description="Helical" evidence="13">
    <location>
        <begin position="422"/>
        <end position="444"/>
    </location>
</feature>
<feature type="transmembrane region" description="Helical" evidence="13">
    <location>
        <begin position="334"/>
        <end position="358"/>
    </location>
</feature>
<dbReference type="OrthoDB" id="263481at2759"/>
<feature type="domain" description="Mucolipin extracytosolic" evidence="15">
    <location>
        <begin position="117"/>
        <end position="316"/>
    </location>
</feature>
<sequence length="632" mass="73224">MTRSLFLSSSDRISSGIKRDTVPLLNLPFDDLQNNVDAASTPTVVIEQSPPTRASNGSCSHDYGTHLRAKLRFFLMSPCWKWHVKRQCPWKAWFQFIKILILTSQLYVFGIERETHVIYLSESNVTFHHLFVRGWSSEDETLPYPKASGDFAVYTHQDFMDSINYAVKRFDNVTDISLGLFDYHDHSTGKSSRSVSELTGRLVNVCLNRFKTCRIDPTTHTYVLDPHTENICFAINASNDFDFEKYLLRVHNETINYCGLNLLTIEFGLYAIQVKNQKPFSLPDCYHFLVKIIFDNNVRTGKIIQHLNSEAYFRTCNQKVIQHNASFTLIRRNLLIALDSMVLFISVISFILCARSLWFGHCLCKEVRRYYSRERPNESPLTWSDIQIFYSFWYFLMIITDLLVIPGTIIKIAILFKTIDLYNAAGLLLGLSSLFSWFCILRYLSFFPKYNLLFETAQKALPLILRFLLCSLIIYCGFMFCGWIVLGPYHTKFRTLSTTFETLFGLINGDDMYATYANIETESVYVWLFSKIYLYSFICLFIYVISSLVIALIIDGYDTVKKYYTDGFPKSRLQKFSEENLPQRSNQNDWQTLTTAIGARSVCFPCCFKTPQSLKDMITADTYLARHVNAFS</sequence>
<dbReference type="GO" id="GO:0005765">
    <property type="term" value="C:lysosomal membrane"/>
    <property type="evidence" value="ECO:0007669"/>
    <property type="project" value="TreeGrafter"/>
</dbReference>
<keyword evidence="3" id="KW-0813">Transport</keyword>
<evidence type="ECO:0000256" key="12">
    <source>
        <dbReference type="ARBA" id="ARBA00036634"/>
    </source>
</evidence>
<feature type="transmembrane region" description="Helical" evidence="13">
    <location>
        <begin position="464"/>
        <end position="486"/>
    </location>
</feature>
<dbReference type="InterPro" id="IPR039031">
    <property type="entry name" value="Mucolipin"/>
</dbReference>
<evidence type="ECO:0000256" key="6">
    <source>
        <dbReference type="ARBA" id="ARBA00022753"/>
    </source>
</evidence>
<evidence type="ECO:0000256" key="13">
    <source>
        <dbReference type="SAM" id="Phobius"/>
    </source>
</evidence>
<evidence type="ECO:0008006" key="18">
    <source>
        <dbReference type="Google" id="ProtNLM"/>
    </source>
</evidence>
<evidence type="ECO:0000256" key="11">
    <source>
        <dbReference type="ARBA" id="ARBA00023303"/>
    </source>
</evidence>
<dbReference type="EMBL" id="CAJNOW010008728">
    <property type="protein sequence ID" value="CAF1543561.1"/>
    <property type="molecule type" value="Genomic_DNA"/>
</dbReference>
<dbReference type="PANTHER" id="PTHR12127:SF7">
    <property type="entry name" value="SD02261P"/>
    <property type="match status" value="1"/>
</dbReference>
<evidence type="ECO:0000259" key="14">
    <source>
        <dbReference type="Pfam" id="PF08016"/>
    </source>
</evidence>
<dbReference type="Pfam" id="PF21381">
    <property type="entry name" value="MCLN_ECD"/>
    <property type="match status" value="1"/>
</dbReference>
<keyword evidence="8" id="KW-0406">Ion transport</keyword>
<gene>
    <name evidence="16" type="ORF">KQP761_LOCUS17132</name>
</gene>
<dbReference type="InterPro" id="IPR013122">
    <property type="entry name" value="PKD1_2_channel"/>
</dbReference>
<dbReference type="Proteomes" id="UP000663834">
    <property type="component" value="Unassembled WGS sequence"/>
</dbReference>
<evidence type="ECO:0000256" key="10">
    <source>
        <dbReference type="ARBA" id="ARBA00023157"/>
    </source>
</evidence>
<accession>A0A815WHH3</accession>